<evidence type="ECO:0000313" key="3">
    <source>
        <dbReference type="Proteomes" id="UP000665181"/>
    </source>
</evidence>
<comment type="caution">
    <text evidence="2">The sequence shown here is derived from an EMBL/GenBank/DDBJ whole genome shotgun (WGS) entry which is preliminary data.</text>
</comment>
<proteinExistence type="predicted"/>
<dbReference type="InterPro" id="IPR002477">
    <property type="entry name" value="Peptidoglycan-bd-like"/>
</dbReference>
<name>A0A8I1WH75_BACIU</name>
<dbReference type="InterPro" id="IPR036365">
    <property type="entry name" value="PGBD-like_sf"/>
</dbReference>
<dbReference type="AlphaFoldDB" id="A0A8I1WH75"/>
<protein>
    <submittedName>
        <fullName evidence="2">Peptidoglycan-binding protein</fullName>
    </submittedName>
</protein>
<reference evidence="2" key="1">
    <citation type="submission" date="2021-03" db="EMBL/GenBank/DDBJ databases">
        <title>Isolation of Bacillus subtilis from fermented food sample.</title>
        <authorList>
            <person name="Lakshmanan V."/>
            <person name="Athira K."/>
            <person name="Rajagopal K."/>
        </authorList>
    </citation>
    <scope>NUCLEOTIDE SEQUENCE</scope>
    <source>
        <strain evidence="2">S1</strain>
    </source>
</reference>
<evidence type="ECO:0000259" key="1">
    <source>
        <dbReference type="Pfam" id="PF01471"/>
    </source>
</evidence>
<evidence type="ECO:0000313" key="2">
    <source>
        <dbReference type="EMBL" id="MBO3797081.1"/>
    </source>
</evidence>
<feature type="domain" description="Peptidoglycan binding-like" evidence="1">
    <location>
        <begin position="9"/>
        <end position="37"/>
    </location>
</feature>
<organism evidence="2 3">
    <name type="scientific">Bacillus subtilis</name>
    <dbReference type="NCBI Taxonomy" id="1423"/>
    <lineage>
        <taxon>Bacteria</taxon>
        <taxon>Bacillati</taxon>
        <taxon>Bacillota</taxon>
        <taxon>Bacilli</taxon>
        <taxon>Bacillales</taxon>
        <taxon>Bacillaceae</taxon>
        <taxon>Bacillus</taxon>
    </lineage>
</organism>
<feature type="non-terminal residue" evidence="2">
    <location>
        <position position="1"/>
    </location>
</feature>
<dbReference type="InterPro" id="IPR036366">
    <property type="entry name" value="PGBDSf"/>
</dbReference>
<dbReference type="Gene3D" id="1.10.101.10">
    <property type="entry name" value="PGBD-like superfamily/PGBD"/>
    <property type="match status" value="1"/>
</dbReference>
<sequence>LPIWIICLETDDAVRRFQLMNGLNPDGIYGPKTKAKLESLLK</sequence>
<gene>
    <name evidence="2" type="ORF">J5227_22905</name>
</gene>
<dbReference type="RefSeq" id="WP_208556967.1">
    <property type="nucleotide sequence ID" value="NZ_JAGFPW010000043.1"/>
</dbReference>
<dbReference type="Proteomes" id="UP000665181">
    <property type="component" value="Unassembled WGS sequence"/>
</dbReference>
<accession>A0A8I1WH75</accession>
<dbReference type="EMBL" id="JAGFPW010000043">
    <property type="protein sequence ID" value="MBO3797081.1"/>
    <property type="molecule type" value="Genomic_DNA"/>
</dbReference>
<dbReference type="SUPFAM" id="SSF47090">
    <property type="entry name" value="PGBD-like"/>
    <property type="match status" value="1"/>
</dbReference>
<dbReference type="Pfam" id="PF01471">
    <property type="entry name" value="PG_binding_1"/>
    <property type="match status" value="1"/>
</dbReference>